<dbReference type="PROSITE" id="PS50109">
    <property type="entry name" value="HIS_KIN"/>
    <property type="match status" value="1"/>
</dbReference>
<dbReference type="SMART" id="SM00091">
    <property type="entry name" value="PAS"/>
    <property type="match status" value="1"/>
</dbReference>
<evidence type="ECO:0000313" key="16">
    <source>
        <dbReference type="EMBL" id="GAA1227108.1"/>
    </source>
</evidence>
<evidence type="ECO:0000256" key="4">
    <source>
        <dbReference type="ARBA" id="ARBA00022475"/>
    </source>
</evidence>
<evidence type="ECO:0000256" key="12">
    <source>
        <dbReference type="ARBA" id="ARBA00023012"/>
    </source>
</evidence>
<dbReference type="EC" id="2.7.13.3" evidence="3"/>
<dbReference type="Gene3D" id="3.30.565.10">
    <property type="entry name" value="Histidine kinase-like ATPase, C-terminal domain"/>
    <property type="match status" value="1"/>
</dbReference>
<evidence type="ECO:0000256" key="7">
    <source>
        <dbReference type="ARBA" id="ARBA00022692"/>
    </source>
</evidence>
<dbReference type="PRINTS" id="PR00344">
    <property type="entry name" value="BCTRLSENSOR"/>
</dbReference>
<evidence type="ECO:0000256" key="5">
    <source>
        <dbReference type="ARBA" id="ARBA00022553"/>
    </source>
</evidence>
<dbReference type="Pfam" id="PF00989">
    <property type="entry name" value="PAS"/>
    <property type="match status" value="1"/>
</dbReference>
<dbReference type="EMBL" id="BAAAKW010000069">
    <property type="protein sequence ID" value="GAA1227108.1"/>
    <property type="molecule type" value="Genomic_DNA"/>
</dbReference>
<dbReference type="InterPro" id="IPR004358">
    <property type="entry name" value="Sig_transdc_His_kin-like_C"/>
</dbReference>
<dbReference type="Pfam" id="PF14689">
    <property type="entry name" value="SPOB_a"/>
    <property type="match status" value="1"/>
</dbReference>
<evidence type="ECO:0000256" key="6">
    <source>
        <dbReference type="ARBA" id="ARBA00022679"/>
    </source>
</evidence>
<dbReference type="Gene3D" id="3.30.450.20">
    <property type="entry name" value="PAS domain"/>
    <property type="match status" value="2"/>
</dbReference>
<dbReference type="SUPFAM" id="SSF55874">
    <property type="entry name" value="ATPase domain of HSP90 chaperone/DNA topoisomerase II/histidine kinase"/>
    <property type="match status" value="1"/>
</dbReference>
<dbReference type="PANTHER" id="PTHR44936">
    <property type="entry name" value="SENSOR PROTEIN CREC"/>
    <property type="match status" value="1"/>
</dbReference>
<keyword evidence="9 16" id="KW-0418">Kinase</keyword>
<comment type="subcellular location">
    <subcellularLocation>
        <location evidence="2">Cell membrane</location>
        <topology evidence="2">Multi-pass membrane protein</topology>
    </subcellularLocation>
</comment>
<keyword evidence="5" id="KW-0597">Phosphoprotein</keyword>
<dbReference type="Pfam" id="PF02518">
    <property type="entry name" value="HATPase_c"/>
    <property type="match status" value="1"/>
</dbReference>
<name>A0ABP4GJM9_9MICO</name>
<sequence length="541" mass="57377">MKLRTQLLLLQLAIVLVAVLGTGFVAGWLQQQQLREAYRDRMIAVAQSVATLPAIIDALDDTQPSETVQPIAEVVREASDVTYIVVVDDDGIRLSHPNPERIGKQVSTDPSGVLAGEIYVGTQTGTLGESWRVKVPITDGNRIVGAVSVGILESDLRSDFLGSSALLFVTIGVAAAFGVVGAAWVTSVIRRRIYGLEPDEIVGLLEAREAMLHGMREGLVALDEHGRVALINDAGAHLLGLANQNSIVGQPASEVLSDELVHMLDDEESRQRLVLAGERVLLVQCDSARIGDRLLGSVFILRDNTKLHALMRDLDGAHDLADGLRVQAHGFANKLHVISGLLELGHVSEAVSFIERVGEGGTLSSVTSESGIRDLEIAALLLVKQMRAHERGINLELDPASTLAPLKAHVSAEALRDDMLTVLGNLVDNATEACASGSTVSVLVAENSGCIKIEVSDDGPGIPKKLRTKVFAPGFSTKSPTPGLVASTRGIGLTLVERIAHRHGGEAKVKESTIGGTTISVRLPFNADTTPRSAPNVVGVL</sequence>
<dbReference type="InterPro" id="IPR016120">
    <property type="entry name" value="Sig_transdc_His_kin_SpoOB"/>
</dbReference>
<dbReference type="InterPro" id="IPR035965">
    <property type="entry name" value="PAS-like_dom_sf"/>
</dbReference>
<dbReference type="PANTHER" id="PTHR44936:SF10">
    <property type="entry name" value="SENSOR PROTEIN RSTB"/>
    <property type="match status" value="1"/>
</dbReference>
<keyword evidence="12" id="KW-0902">Two-component regulatory system</keyword>
<evidence type="ECO:0000256" key="1">
    <source>
        <dbReference type="ARBA" id="ARBA00000085"/>
    </source>
</evidence>
<keyword evidence="11 14" id="KW-1133">Transmembrane helix</keyword>
<proteinExistence type="predicted"/>
<gene>
    <name evidence="16" type="ORF">GCM10009655_27220</name>
</gene>
<dbReference type="InterPro" id="IPR029151">
    <property type="entry name" value="Sensor-like_sf"/>
</dbReference>
<evidence type="ECO:0000256" key="13">
    <source>
        <dbReference type="ARBA" id="ARBA00023136"/>
    </source>
</evidence>
<feature type="transmembrane region" description="Helical" evidence="14">
    <location>
        <begin position="165"/>
        <end position="185"/>
    </location>
</feature>
<evidence type="ECO:0000256" key="8">
    <source>
        <dbReference type="ARBA" id="ARBA00022741"/>
    </source>
</evidence>
<dbReference type="InterPro" id="IPR039506">
    <property type="entry name" value="SPOB_a"/>
</dbReference>
<dbReference type="InterPro" id="IPR050980">
    <property type="entry name" value="2C_sensor_his_kinase"/>
</dbReference>
<comment type="catalytic activity">
    <reaction evidence="1">
        <text>ATP + protein L-histidine = ADP + protein N-phospho-L-histidine.</text>
        <dbReference type="EC" id="2.7.13.3"/>
    </reaction>
</comment>
<comment type="caution">
    <text evidence="16">The sequence shown here is derived from an EMBL/GenBank/DDBJ whole genome shotgun (WGS) entry which is preliminary data.</text>
</comment>
<dbReference type="InterPro" id="IPR036890">
    <property type="entry name" value="HATPase_C_sf"/>
</dbReference>
<protein>
    <recommendedName>
        <fullName evidence="3">histidine kinase</fullName>
        <ecNumber evidence="3">2.7.13.3</ecNumber>
    </recommendedName>
</protein>
<evidence type="ECO:0000256" key="10">
    <source>
        <dbReference type="ARBA" id="ARBA00022840"/>
    </source>
</evidence>
<evidence type="ECO:0000256" key="9">
    <source>
        <dbReference type="ARBA" id="ARBA00022777"/>
    </source>
</evidence>
<evidence type="ECO:0000256" key="14">
    <source>
        <dbReference type="SAM" id="Phobius"/>
    </source>
</evidence>
<evidence type="ECO:0000256" key="2">
    <source>
        <dbReference type="ARBA" id="ARBA00004651"/>
    </source>
</evidence>
<dbReference type="GO" id="GO:0016301">
    <property type="term" value="F:kinase activity"/>
    <property type="evidence" value="ECO:0007669"/>
    <property type="project" value="UniProtKB-KW"/>
</dbReference>
<keyword evidence="6" id="KW-0808">Transferase</keyword>
<dbReference type="SMART" id="SM00387">
    <property type="entry name" value="HATPase_c"/>
    <property type="match status" value="1"/>
</dbReference>
<dbReference type="InterPro" id="IPR033463">
    <property type="entry name" value="sCache_3"/>
</dbReference>
<keyword evidence="4" id="KW-1003">Cell membrane</keyword>
<dbReference type="Gene3D" id="1.10.287.130">
    <property type="match status" value="1"/>
</dbReference>
<dbReference type="InterPro" id="IPR000014">
    <property type="entry name" value="PAS"/>
</dbReference>
<dbReference type="SUPFAM" id="SSF103190">
    <property type="entry name" value="Sensory domain-like"/>
    <property type="match status" value="1"/>
</dbReference>
<accession>A0ABP4GJM9</accession>
<organism evidence="16 17">
    <name type="scientific">Rhodoglobus aureus</name>
    <dbReference type="NCBI Taxonomy" id="191497"/>
    <lineage>
        <taxon>Bacteria</taxon>
        <taxon>Bacillati</taxon>
        <taxon>Actinomycetota</taxon>
        <taxon>Actinomycetes</taxon>
        <taxon>Micrococcales</taxon>
        <taxon>Microbacteriaceae</taxon>
        <taxon>Rhodoglobus</taxon>
    </lineage>
</organism>
<feature type="transmembrane region" description="Helical" evidence="14">
    <location>
        <begin position="7"/>
        <end position="29"/>
    </location>
</feature>
<keyword evidence="10" id="KW-0067">ATP-binding</keyword>
<reference evidence="17" key="1">
    <citation type="journal article" date="2019" name="Int. J. Syst. Evol. Microbiol.">
        <title>The Global Catalogue of Microorganisms (GCM) 10K type strain sequencing project: providing services to taxonomists for standard genome sequencing and annotation.</title>
        <authorList>
            <consortium name="The Broad Institute Genomics Platform"/>
            <consortium name="The Broad Institute Genome Sequencing Center for Infectious Disease"/>
            <person name="Wu L."/>
            <person name="Ma J."/>
        </authorList>
    </citation>
    <scope>NUCLEOTIDE SEQUENCE [LARGE SCALE GENOMIC DNA]</scope>
    <source>
        <strain evidence="17">JCM 12762</strain>
    </source>
</reference>
<dbReference type="SUPFAM" id="SSF55890">
    <property type="entry name" value="Sporulation response regulatory protein Spo0B"/>
    <property type="match status" value="1"/>
</dbReference>
<evidence type="ECO:0000259" key="15">
    <source>
        <dbReference type="PROSITE" id="PS50109"/>
    </source>
</evidence>
<dbReference type="InterPro" id="IPR003594">
    <property type="entry name" value="HATPase_dom"/>
</dbReference>
<dbReference type="SUPFAM" id="SSF55785">
    <property type="entry name" value="PYP-like sensor domain (PAS domain)"/>
    <property type="match status" value="1"/>
</dbReference>
<keyword evidence="7 14" id="KW-0812">Transmembrane</keyword>
<dbReference type="Proteomes" id="UP001500943">
    <property type="component" value="Unassembled WGS sequence"/>
</dbReference>
<keyword evidence="17" id="KW-1185">Reference proteome</keyword>
<dbReference type="InterPro" id="IPR005467">
    <property type="entry name" value="His_kinase_dom"/>
</dbReference>
<dbReference type="Pfam" id="PF17203">
    <property type="entry name" value="sCache_3_2"/>
    <property type="match status" value="1"/>
</dbReference>
<evidence type="ECO:0000256" key="11">
    <source>
        <dbReference type="ARBA" id="ARBA00022989"/>
    </source>
</evidence>
<evidence type="ECO:0000256" key="3">
    <source>
        <dbReference type="ARBA" id="ARBA00012438"/>
    </source>
</evidence>
<keyword evidence="8" id="KW-0547">Nucleotide-binding</keyword>
<dbReference type="InterPro" id="IPR013767">
    <property type="entry name" value="PAS_fold"/>
</dbReference>
<evidence type="ECO:0000313" key="17">
    <source>
        <dbReference type="Proteomes" id="UP001500943"/>
    </source>
</evidence>
<dbReference type="RefSeq" id="WP_343926722.1">
    <property type="nucleotide sequence ID" value="NZ_BAAAKW010000069.1"/>
</dbReference>
<keyword evidence="13 14" id="KW-0472">Membrane</keyword>
<feature type="domain" description="Histidine kinase" evidence="15">
    <location>
        <begin position="388"/>
        <end position="527"/>
    </location>
</feature>